<feature type="region of interest" description="Disordered" evidence="8">
    <location>
        <begin position="178"/>
        <end position="209"/>
    </location>
</feature>
<keyword evidence="5" id="KW-0539">Nucleus</keyword>
<evidence type="ECO:0000256" key="4">
    <source>
        <dbReference type="ARBA" id="ARBA00022737"/>
    </source>
</evidence>
<evidence type="ECO:0000256" key="5">
    <source>
        <dbReference type="ARBA" id="ARBA00023242"/>
    </source>
</evidence>
<dbReference type="AlphaFoldDB" id="A0A2C5XZM8"/>
<reference evidence="9 10" key="1">
    <citation type="submission" date="2017-06" db="EMBL/GenBank/DDBJ databases">
        <title>Ant-infecting Ophiocordyceps genomes reveal a high diversity of potential behavioral manipulation genes and a possible major role for enterotoxins.</title>
        <authorList>
            <person name="De Bekker C."/>
            <person name="Evans H.C."/>
            <person name="Brachmann A."/>
            <person name="Hughes D.P."/>
        </authorList>
    </citation>
    <scope>NUCLEOTIDE SEQUENCE [LARGE SCALE GENOMIC DNA]</scope>
    <source>
        <strain evidence="9 10">Map64</strain>
    </source>
</reference>
<evidence type="ECO:0000256" key="1">
    <source>
        <dbReference type="ARBA" id="ARBA00004604"/>
    </source>
</evidence>
<evidence type="ECO:0000313" key="10">
    <source>
        <dbReference type="Proteomes" id="UP000226192"/>
    </source>
</evidence>
<dbReference type="PROSITE" id="PS50082">
    <property type="entry name" value="WD_REPEATS_2"/>
    <property type="match status" value="1"/>
</dbReference>
<keyword evidence="4" id="KW-0677">Repeat</keyword>
<feature type="region of interest" description="Disordered" evidence="8">
    <location>
        <begin position="1"/>
        <end position="50"/>
    </location>
</feature>
<dbReference type="Proteomes" id="UP000226192">
    <property type="component" value="Unassembled WGS sequence"/>
</dbReference>
<evidence type="ECO:0000256" key="2">
    <source>
        <dbReference type="ARBA" id="ARBA00022552"/>
    </source>
</evidence>
<dbReference type="PROSITE" id="PS50294">
    <property type="entry name" value="WD_REPEATS_REGION"/>
    <property type="match status" value="1"/>
</dbReference>
<keyword evidence="10" id="KW-1185">Reference proteome</keyword>
<dbReference type="Gene3D" id="2.130.10.10">
    <property type="entry name" value="YVTN repeat-like/Quinoprotein amine dehydrogenase"/>
    <property type="match status" value="1"/>
</dbReference>
<evidence type="ECO:0000256" key="6">
    <source>
        <dbReference type="ARBA" id="ARBA00025767"/>
    </source>
</evidence>
<dbReference type="OrthoDB" id="198885at2759"/>
<organism evidence="9 10">
    <name type="scientific">Ophiocordyceps australis</name>
    <dbReference type="NCBI Taxonomy" id="1399860"/>
    <lineage>
        <taxon>Eukaryota</taxon>
        <taxon>Fungi</taxon>
        <taxon>Dikarya</taxon>
        <taxon>Ascomycota</taxon>
        <taxon>Pezizomycotina</taxon>
        <taxon>Sordariomycetes</taxon>
        <taxon>Hypocreomycetidae</taxon>
        <taxon>Hypocreales</taxon>
        <taxon>Ophiocordycipitaceae</taxon>
        <taxon>Ophiocordyceps</taxon>
    </lineage>
</organism>
<dbReference type="InterPro" id="IPR015943">
    <property type="entry name" value="WD40/YVTN_repeat-like_dom_sf"/>
</dbReference>
<feature type="compositionally biased region" description="Polar residues" evidence="8">
    <location>
        <begin position="1"/>
        <end position="11"/>
    </location>
</feature>
<proteinExistence type="inferred from homology"/>
<keyword evidence="2" id="KW-0698">rRNA processing</keyword>
<dbReference type="GO" id="GO:0032040">
    <property type="term" value="C:small-subunit processome"/>
    <property type="evidence" value="ECO:0007669"/>
    <property type="project" value="TreeGrafter"/>
</dbReference>
<dbReference type="InterPro" id="IPR036322">
    <property type="entry name" value="WD40_repeat_dom_sf"/>
</dbReference>
<dbReference type="GO" id="GO:0006364">
    <property type="term" value="P:rRNA processing"/>
    <property type="evidence" value="ECO:0007669"/>
    <property type="project" value="UniProtKB-KW"/>
</dbReference>
<evidence type="ECO:0000256" key="7">
    <source>
        <dbReference type="PROSITE-ProRule" id="PRU00221"/>
    </source>
</evidence>
<feature type="repeat" description="WD" evidence="7">
    <location>
        <begin position="553"/>
        <end position="581"/>
    </location>
</feature>
<dbReference type="InterPro" id="IPR045161">
    <property type="entry name" value="Utp18"/>
</dbReference>
<dbReference type="GO" id="GO:0034388">
    <property type="term" value="C:Pwp2p-containing subcomplex of 90S preribosome"/>
    <property type="evidence" value="ECO:0007669"/>
    <property type="project" value="TreeGrafter"/>
</dbReference>
<dbReference type="SMART" id="SM00320">
    <property type="entry name" value="WD40"/>
    <property type="match status" value="3"/>
</dbReference>
<protein>
    <submittedName>
        <fullName evidence="9">Uncharacterized protein</fullName>
    </submittedName>
</protein>
<dbReference type="InterPro" id="IPR001680">
    <property type="entry name" value="WD40_rpt"/>
</dbReference>
<dbReference type="FunFam" id="2.130.10.10:FF:000549">
    <property type="entry name" value="Small nucleolar ribonucleoprotein complex subunit"/>
    <property type="match status" value="1"/>
</dbReference>
<keyword evidence="3 7" id="KW-0853">WD repeat</keyword>
<dbReference type="STRING" id="1399860.A0A2C5XZM8"/>
<dbReference type="PANTHER" id="PTHR18359">
    <property type="entry name" value="WD-REPEAT PROTEIN-RELATED"/>
    <property type="match status" value="1"/>
</dbReference>
<comment type="caution">
    <text evidence="9">The sequence shown here is derived from an EMBL/GenBank/DDBJ whole genome shotgun (WGS) entry which is preliminary data.</text>
</comment>
<feature type="region of interest" description="Disordered" evidence="8">
    <location>
        <begin position="107"/>
        <end position="126"/>
    </location>
</feature>
<evidence type="ECO:0000256" key="8">
    <source>
        <dbReference type="SAM" id="MobiDB-lite"/>
    </source>
</evidence>
<gene>
    <name evidence="9" type="ORF">CDD81_2125</name>
</gene>
<evidence type="ECO:0000256" key="3">
    <source>
        <dbReference type="ARBA" id="ARBA00022574"/>
    </source>
</evidence>
<dbReference type="PANTHER" id="PTHR18359:SF0">
    <property type="entry name" value="U3 SMALL NUCLEOLAR RNA-ASSOCIATED PROTEIN 18 HOMOLOG"/>
    <property type="match status" value="1"/>
</dbReference>
<sequence length="581" mass="63509">MAALDSANQKLDTSDEESFAVFSSDGDAADDTSDQDSTGPHDKDSDEEELERLVLGNEASFRDNLFKHAQEFDLEAGDEAKATDEHMSGLEGVDDADLFVLDTARGPDGAATLSKSKDEQGPVWQDSDDDRLTISLASVSRLRKLRITETEDVVSGTEYCKRLRQQYRLLNPVPAWAKQAEQRASNKRRRSSAGSKGGSSDDDDDDVGAQPLESFLRDVNRLAGLGGPKRRALRPEILDIQRTREIPDRHRMPVASLCFHPEFPVLLSASSSSILHLHHVAPDAQPPNPQLTSVQAKHVGVRRAEFLYPHGDKILFAGRRPFFHSWDLPSGVVQKTTRIQGCHRLEVKSLERFRLSPCGRYMAIAAPTSKGGGVINVLSVATTQWIAAARLQSTHGIADFAWWSTGDGITILGRDGLMGEYSVASRAFIGLWHDDGCINGKVVALGGRGGPAALGEDQWVAVGSGSGIANIYKRQELLQRAKSEGRAVLKDRPTPKRVLEQLVTPITVLAFSPDGQLLAFGSQAKTDALRLVHLPSCTVYRNWPTEQTPLGRITAVAFGRKSDMLAVGNDAGKIRLWQIRN</sequence>
<name>A0A2C5XZM8_9HYPO</name>
<evidence type="ECO:0000313" key="9">
    <source>
        <dbReference type="EMBL" id="PHH60081.1"/>
    </source>
</evidence>
<comment type="similarity">
    <text evidence="6">Belongs to the WD repeat UTP18 family.</text>
</comment>
<comment type="subcellular location">
    <subcellularLocation>
        <location evidence="1">Nucleus</location>
        <location evidence="1">Nucleolus</location>
    </subcellularLocation>
</comment>
<dbReference type="SUPFAM" id="SSF50978">
    <property type="entry name" value="WD40 repeat-like"/>
    <property type="match status" value="1"/>
</dbReference>
<dbReference type="EMBL" id="NJET01000164">
    <property type="protein sequence ID" value="PHH60081.1"/>
    <property type="molecule type" value="Genomic_DNA"/>
</dbReference>
<accession>A0A2C5XZM8</accession>